<evidence type="ECO:0000313" key="1">
    <source>
        <dbReference type="EMBL" id="KAF4070204.1"/>
    </source>
</evidence>
<keyword evidence="2" id="KW-1185">Reference proteome</keyword>
<dbReference type="EMBL" id="JAAGNN010000031">
    <property type="protein sequence ID" value="KAF4070204.1"/>
    <property type="molecule type" value="Genomic_DNA"/>
</dbReference>
<evidence type="ECO:0000313" key="2">
    <source>
        <dbReference type="Proteomes" id="UP000593565"/>
    </source>
</evidence>
<accession>A0A7J5ZHV6</accession>
<comment type="caution">
    <text evidence="1">The sequence shown here is derived from an EMBL/GenBank/DDBJ whole genome shotgun (WGS) entry which is preliminary data.</text>
</comment>
<reference evidence="1 2" key="1">
    <citation type="submission" date="2020-02" db="EMBL/GenBank/DDBJ databases">
        <title>A chromosome-scale genome assembly of the black bullhead catfish (Ameiurus melas).</title>
        <authorList>
            <person name="Wen M."/>
            <person name="Zham M."/>
            <person name="Cabau C."/>
            <person name="Klopp C."/>
            <person name="Donnadieu C."/>
            <person name="Roques C."/>
            <person name="Bouchez O."/>
            <person name="Lampietro C."/>
            <person name="Jouanno E."/>
            <person name="Herpin A."/>
            <person name="Louis A."/>
            <person name="Berthelot C."/>
            <person name="Parey E."/>
            <person name="Roest-Crollius H."/>
            <person name="Braasch I."/>
            <person name="Postlethwait J."/>
            <person name="Robinson-Rechavi M."/>
            <person name="Echchiki A."/>
            <person name="Begum T."/>
            <person name="Montfort J."/>
            <person name="Schartl M."/>
            <person name="Bobe J."/>
            <person name="Guiguen Y."/>
        </authorList>
    </citation>
    <scope>NUCLEOTIDE SEQUENCE [LARGE SCALE GENOMIC DNA]</scope>
    <source>
        <strain evidence="1">M_S1</strain>
        <tissue evidence="1">Blood</tissue>
    </source>
</reference>
<organism evidence="1 2">
    <name type="scientific">Ameiurus melas</name>
    <name type="common">Black bullhead</name>
    <name type="synonym">Silurus melas</name>
    <dbReference type="NCBI Taxonomy" id="219545"/>
    <lineage>
        <taxon>Eukaryota</taxon>
        <taxon>Metazoa</taxon>
        <taxon>Chordata</taxon>
        <taxon>Craniata</taxon>
        <taxon>Vertebrata</taxon>
        <taxon>Euteleostomi</taxon>
        <taxon>Actinopterygii</taxon>
        <taxon>Neopterygii</taxon>
        <taxon>Teleostei</taxon>
        <taxon>Ostariophysi</taxon>
        <taxon>Siluriformes</taxon>
        <taxon>Ictaluridae</taxon>
        <taxon>Ameiurus</taxon>
    </lineage>
</organism>
<protein>
    <submittedName>
        <fullName evidence="1">Uncharacterized protein</fullName>
    </submittedName>
</protein>
<proteinExistence type="predicted"/>
<dbReference type="Proteomes" id="UP000593565">
    <property type="component" value="Unassembled WGS sequence"/>
</dbReference>
<gene>
    <name evidence="1" type="ORF">AMELA_G00294560</name>
</gene>
<dbReference type="AlphaFoldDB" id="A0A7J5ZHV6"/>
<name>A0A7J5ZHV6_AMEME</name>
<sequence>MEVIPSIHLLPLTPCSWSRGNLEPIPGCTGHKAEYTLDKVPVHRQAFLSSGIMERKNHTIKNRLPNVPSLRIPPAIGFTF</sequence>